<evidence type="ECO:0000256" key="2">
    <source>
        <dbReference type="ARBA" id="ARBA00022679"/>
    </source>
</evidence>
<comment type="catalytic activity">
    <reaction evidence="7 8">
        <text>[[Fe-S] cluster scaffold protein carrying a second [4Fe-4S](2+) cluster] + N(6)-octanoyl-L-lysyl-[protein] + 2 oxidized [2Fe-2S]-[ferredoxin] + 2 S-adenosyl-L-methionine + 4 H(+) = [[Fe-S] cluster scaffold protein] + N(6)-[(R)-dihydrolipoyl]-L-lysyl-[protein] + 4 Fe(3+) + 2 hydrogen sulfide + 2 5'-deoxyadenosine + 2 L-methionine + 2 reduced [2Fe-2S]-[ferredoxin]</text>
        <dbReference type="Rhea" id="RHEA:16585"/>
        <dbReference type="Rhea" id="RHEA-COMP:9928"/>
        <dbReference type="Rhea" id="RHEA-COMP:10000"/>
        <dbReference type="Rhea" id="RHEA-COMP:10001"/>
        <dbReference type="Rhea" id="RHEA-COMP:10475"/>
        <dbReference type="Rhea" id="RHEA-COMP:14568"/>
        <dbReference type="Rhea" id="RHEA-COMP:14569"/>
        <dbReference type="ChEBI" id="CHEBI:15378"/>
        <dbReference type="ChEBI" id="CHEBI:17319"/>
        <dbReference type="ChEBI" id="CHEBI:29034"/>
        <dbReference type="ChEBI" id="CHEBI:29919"/>
        <dbReference type="ChEBI" id="CHEBI:33722"/>
        <dbReference type="ChEBI" id="CHEBI:33737"/>
        <dbReference type="ChEBI" id="CHEBI:33738"/>
        <dbReference type="ChEBI" id="CHEBI:57844"/>
        <dbReference type="ChEBI" id="CHEBI:59789"/>
        <dbReference type="ChEBI" id="CHEBI:78809"/>
        <dbReference type="ChEBI" id="CHEBI:83100"/>
        <dbReference type="EC" id="2.8.1.8"/>
    </reaction>
</comment>
<feature type="binding site" evidence="8">
    <location>
        <position position="52"/>
    </location>
    <ligand>
        <name>[4Fe-4S] cluster</name>
        <dbReference type="ChEBI" id="CHEBI:49883"/>
        <label>1</label>
    </ligand>
</feature>
<feature type="binding site" evidence="8">
    <location>
        <position position="74"/>
    </location>
    <ligand>
        <name>[4Fe-4S] cluster</name>
        <dbReference type="ChEBI" id="CHEBI:49883"/>
        <label>2</label>
        <note>4Fe-4S-S-AdoMet</note>
    </ligand>
</feature>
<dbReference type="Pfam" id="PF16881">
    <property type="entry name" value="LIAS_N"/>
    <property type="match status" value="1"/>
</dbReference>
<dbReference type="InterPro" id="IPR058240">
    <property type="entry name" value="rSAM_sf"/>
</dbReference>
<evidence type="ECO:0000259" key="9">
    <source>
        <dbReference type="PROSITE" id="PS51918"/>
    </source>
</evidence>
<dbReference type="PANTHER" id="PTHR10949">
    <property type="entry name" value="LIPOYL SYNTHASE"/>
    <property type="match status" value="1"/>
</dbReference>
<dbReference type="NCBIfam" id="NF009544">
    <property type="entry name" value="PRK12928.1"/>
    <property type="match status" value="1"/>
</dbReference>
<accession>A0A2T5BX80</accession>
<keyword evidence="3 8" id="KW-0949">S-adenosyl-L-methionine</keyword>
<comment type="similarity">
    <text evidence="8">Belongs to the radical SAM superfamily. Lipoyl synthase family.</text>
</comment>
<dbReference type="SFLD" id="SFLDF00271">
    <property type="entry name" value="lipoyl_synthase"/>
    <property type="match status" value="1"/>
</dbReference>
<feature type="binding site" evidence="8">
    <location>
        <position position="67"/>
    </location>
    <ligand>
        <name>[4Fe-4S] cluster</name>
        <dbReference type="ChEBI" id="CHEBI:49883"/>
        <label>2</label>
        <note>4Fe-4S-S-AdoMet</note>
    </ligand>
</feature>
<name>A0A2T5BX80_9BACT</name>
<dbReference type="SUPFAM" id="SSF102114">
    <property type="entry name" value="Radical SAM enzymes"/>
    <property type="match status" value="1"/>
</dbReference>
<dbReference type="GO" id="GO:0016992">
    <property type="term" value="F:lipoate synthase activity"/>
    <property type="evidence" value="ECO:0007669"/>
    <property type="project" value="UniProtKB-UniRule"/>
</dbReference>
<dbReference type="Pfam" id="PF04055">
    <property type="entry name" value="Radical_SAM"/>
    <property type="match status" value="1"/>
</dbReference>
<dbReference type="OrthoDB" id="9787898at2"/>
<evidence type="ECO:0000256" key="5">
    <source>
        <dbReference type="ARBA" id="ARBA00023004"/>
    </source>
</evidence>
<keyword evidence="8" id="KW-0963">Cytoplasm</keyword>
<feature type="binding site" evidence="8">
    <location>
        <position position="41"/>
    </location>
    <ligand>
        <name>[4Fe-4S] cluster</name>
        <dbReference type="ChEBI" id="CHEBI:49883"/>
        <label>1</label>
    </ligand>
</feature>
<dbReference type="NCBIfam" id="TIGR00510">
    <property type="entry name" value="lipA"/>
    <property type="match status" value="1"/>
</dbReference>
<keyword evidence="6 8" id="KW-0411">Iron-sulfur</keyword>
<feature type="binding site" evidence="8">
    <location>
        <position position="278"/>
    </location>
    <ligand>
        <name>[4Fe-4S] cluster</name>
        <dbReference type="ChEBI" id="CHEBI:49883"/>
        <label>1</label>
    </ligand>
</feature>
<dbReference type="SMART" id="SM00729">
    <property type="entry name" value="Elp3"/>
    <property type="match status" value="1"/>
</dbReference>
<comment type="cofactor">
    <cofactor evidence="8">
        <name>[4Fe-4S] cluster</name>
        <dbReference type="ChEBI" id="CHEBI:49883"/>
    </cofactor>
    <text evidence="8">Binds 2 [4Fe-4S] clusters per subunit. One cluster is coordinated with 3 cysteines and an exchangeable S-adenosyl-L-methionine.</text>
</comment>
<keyword evidence="11" id="KW-1185">Reference proteome</keyword>
<evidence type="ECO:0000256" key="3">
    <source>
        <dbReference type="ARBA" id="ARBA00022691"/>
    </source>
</evidence>
<dbReference type="SFLD" id="SFLDS00029">
    <property type="entry name" value="Radical_SAM"/>
    <property type="match status" value="1"/>
</dbReference>
<dbReference type="PROSITE" id="PS51918">
    <property type="entry name" value="RADICAL_SAM"/>
    <property type="match status" value="1"/>
</dbReference>
<feature type="binding site" evidence="8">
    <location>
        <position position="46"/>
    </location>
    <ligand>
        <name>[4Fe-4S] cluster</name>
        <dbReference type="ChEBI" id="CHEBI:49883"/>
        <label>1</label>
    </ligand>
</feature>
<dbReference type="UniPathway" id="UPA00538">
    <property type="reaction ID" value="UER00593"/>
</dbReference>
<dbReference type="RefSeq" id="WP_107823837.1">
    <property type="nucleotide sequence ID" value="NZ_QAAD01000030.1"/>
</dbReference>
<protein>
    <recommendedName>
        <fullName evidence="8">Lipoyl synthase</fullName>
        <ecNumber evidence="8">2.8.1.8</ecNumber>
    </recommendedName>
    <alternativeName>
        <fullName evidence="8">Lip-syn</fullName>
        <shortName evidence="8">LS</shortName>
    </alternativeName>
    <alternativeName>
        <fullName evidence="8">Lipoate synthase</fullName>
    </alternativeName>
    <alternativeName>
        <fullName evidence="8">Lipoic acid synthase</fullName>
    </alternativeName>
    <alternativeName>
        <fullName evidence="8">Sulfur insertion protein LipA</fullName>
    </alternativeName>
</protein>
<dbReference type="EMBL" id="QAAD01000030">
    <property type="protein sequence ID" value="PTN04613.1"/>
    <property type="molecule type" value="Genomic_DNA"/>
</dbReference>
<dbReference type="InterPro" id="IPR003698">
    <property type="entry name" value="Lipoyl_synth"/>
</dbReference>
<dbReference type="PIRSF" id="PIRSF005963">
    <property type="entry name" value="Lipoyl_synth"/>
    <property type="match status" value="1"/>
</dbReference>
<dbReference type="AlphaFoldDB" id="A0A2T5BX80"/>
<reference evidence="10 11" key="1">
    <citation type="submission" date="2018-04" db="EMBL/GenBank/DDBJ databases">
        <title>Genomic Encyclopedia of Archaeal and Bacterial Type Strains, Phase II (KMG-II): from individual species to whole genera.</title>
        <authorList>
            <person name="Goeker M."/>
        </authorList>
    </citation>
    <scope>NUCLEOTIDE SEQUENCE [LARGE SCALE GENOMIC DNA]</scope>
    <source>
        <strain evidence="10 11">DSM 28823</strain>
    </source>
</reference>
<sequence length="287" mass="32729">MTDISNTKERLPRWMKSQLPSGENYSKVKRLITEHKLNTICTSGNCPNKGECWNAGTASFMIMGDRCTRNCRFCYVQNLIPEPLDWDEPRRLAETIQTLNLKHCVITSVDRDDVPDGGARFWAETIRKIKELNPNTTMETLIPDFHAKKELVQIVIDAKPEVISHNLETVKRLTPKIRSTARYDRSLKVISYIAQAGVVAKSGIMLGLGETPEEVLEAMDDLKAAGCKVLTLGQYLQPDPHLMKVVEYITPEQFDIYRKEAYKRGFRYVESSPLVRSSYHAERHVNA</sequence>
<dbReference type="CDD" id="cd01335">
    <property type="entry name" value="Radical_SAM"/>
    <property type="match status" value="1"/>
</dbReference>
<dbReference type="NCBIfam" id="NF004019">
    <property type="entry name" value="PRK05481.1"/>
    <property type="match status" value="1"/>
</dbReference>
<organism evidence="10 11">
    <name type="scientific">Mangrovibacterium marinum</name>
    <dbReference type="NCBI Taxonomy" id="1639118"/>
    <lineage>
        <taxon>Bacteria</taxon>
        <taxon>Pseudomonadati</taxon>
        <taxon>Bacteroidota</taxon>
        <taxon>Bacteroidia</taxon>
        <taxon>Marinilabiliales</taxon>
        <taxon>Prolixibacteraceae</taxon>
        <taxon>Mangrovibacterium</taxon>
    </lineage>
</organism>
<dbReference type="InterPro" id="IPR007197">
    <property type="entry name" value="rSAM"/>
</dbReference>
<feature type="binding site" evidence="8">
    <location>
        <position position="71"/>
    </location>
    <ligand>
        <name>[4Fe-4S] cluster</name>
        <dbReference type="ChEBI" id="CHEBI:49883"/>
        <label>2</label>
        <note>4Fe-4S-S-AdoMet</note>
    </ligand>
</feature>
<evidence type="ECO:0000256" key="1">
    <source>
        <dbReference type="ARBA" id="ARBA00022485"/>
    </source>
</evidence>
<feature type="domain" description="Radical SAM core" evidence="9">
    <location>
        <begin position="53"/>
        <end position="267"/>
    </location>
</feature>
<dbReference type="EC" id="2.8.1.8" evidence="8"/>
<dbReference type="PANTHER" id="PTHR10949:SF0">
    <property type="entry name" value="LIPOYL SYNTHASE, MITOCHONDRIAL"/>
    <property type="match status" value="1"/>
</dbReference>
<evidence type="ECO:0000313" key="10">
    <source>
        <dbReference type="EMBL" id="PTN04613.1"/>
    </source>
</evidence>
<comment type="pathway">
    <text evidence="8">Protein modification; protein lipoylation via endogenous pathway; protein N(6)-(lipoyl)lysine from octanoyl-[acyl-carrier-protein]: step 2/2.</text>
</comment>
<evidence type="ECO:0000256" key="7">
    <source>
        <dbReference type="ARBA" id="ARBA00047326"/>
    </source>
</evidence>
<dbReference type="GO" id="GO:0005737">
    <property type="term" value="C:cytoplasm"/>
    <property type="evidence" value="ECO:0007669"/>
    <property type="project" value="UniProtKB-SubCell"/>
</dbReference>
<gene>
    <name evidence="8" type="primary">lipA</name>
    <name evidence="10" type="ORF">C8N47_1307</name>
</gene>
<dbReference type="GO" id="GO:0051539">
    <property type="term" value="F:4 iron, 4 sulfur cluster binding"/>
    <property type="evidence" value="ECO:0007669"/>
    <property type="project" value="UniProtKB-UniRule"/>
</dbReference>
<evidence type="ECO:0000256" key="6">
    <source>
        <dbReference type="ARBA" id="ARBA00023014"/>
    </source>
</evidence>
<proteinExistence type="inferred from homology"/>
<dbReference type="Proteomes" id="UP000243525">
    <property type="component" value="Unassembled WGS sequence"/>
</dbReference>
<dbReference type="SFLD" id="SFLDG01058">
    <property type="entry name" value="lipoyl_synthase_like"/>
    <property type="match status" value="1"/>
</dbReference>
<comment type="subcellular location">
    <subcellularLocation>
        <location evidence="8">Cytoplasm</location>
    </subcellularLocation>
</comment>
<comment type="caution">
    <text evidence="10">The sequence shown here is derived from an EMBL/GenBank/DDBJ whole genome shotgun (WGS) entry which is preliminary data.</text>
</comment>
<dbReference type="InterPro" id="IPR031691">
    <property type="entry name" value="LIAS_N"/>
</dbReference>
<dbReference type="GO" id="GO:0009249">
    <property type="term" value="P:protein lipoylation"/>
    <property type="evidence" value="ECO:0007669"/>
    <property type="project" value="UniProtKB-UniRule"/>
</dbReference>
<evidence type="ECO:0000313" key="11">
    <source>
        <dbReference type="Proteomes" id="UP000243525"/>
    </source>
</evidence>
<keyword evidence="5 8" id="KW-0408">Iron</keyword>
<keyword evidence="1 8" id="KW-0004">4Fe-4S</keyword>
<dbReference type="GO" id="GO:0046872">
    <property type="term" value="F:metal ion binding"/>
    <property type="evidence" value="ECO:0007669"/>
    <property type="project" value="UniProtKB-KW"/>
</dbReference>
<evidence type="ECO:0000256" key="8">
    <source>
        <dbReference type="HAMAP-Rule" id="MF_00206"/>
    </source>
</evidence>
<evidence type="ECO:0000256" key="4">
    <source>
        <dbReference type="ARBA" id="ARBA00022723"/>
    </source>
</evidence>
<comment type="function">
    <text evidence="8">Catalyzes the radical-mediated insertion of two sulfur atoms into the C-6 and C-8 positions of the octanoyl moiety bound to the lipoyl domains of lipoate-dependent enzymes, thereby converting the octanoylated domains into lipoylated derivatives.</text>
</comment>
<dbReference type="InterPro" id="IPR006638">
    <property type="entry name" value="Elp3/MiaA/NifB-like_rSAM"/>
</dbReference>
<dbReference type="HAMAP" id="MF_00206">
    <property type="entry name" value="Lipoyl_synth"/>
    <property type="match status" value="1"/>
</dbReference>
<keyword evidence="2 8" id="KW-0808">Transferase</keyword>
<dbReference type="InterPro" id="IPR013785">
    <property type="entry name" value="Aldolase_TIM"/>
</dbReference>
<dbReference type="Gene3D" id="3.20.20.70">
    <property type="entry name" value="Aldolase class I"/>
    <property type="match status" value="1"/>
</dbReference>
<keyword evidence="4 8" id="KW-0479">Metal-binding</keyword>